<dbReference type="GO" id="GO:0016020">
    <property type="term" value="C:membrane"/>
    <property type="evidence" value="ECO:0007669"/>
    <property type="project" value="UniProtKB-SubCell"/>
</dbReference>
<gene>
    <name evidence="7" type="ORF">GXN76_02285</name>
</gene>
<accession>A0A7D4BGC8</accession>
<feature type="transmembrane region" description="Helical" evidence="5">
    <location>
        <begin position="238"/>
        <end position="254"/>
    </location>
</feature>
<keyword evidence="4 5" id="KW-0472">Membrane</keyword>
<feature type="transmembrane region" description="Helical" evidence="5">
    <location>
        <begin position="56"/>
        <end position="76"/>
    </location>
</feature>
<dbReference type="Proteomes" id="UP000503088">
    <property type="component" value="Chromosome"/>
</dbReference>
<feature type="transmembrane region" description="Helical" evidence="5">
    <location>
        <begin position="17"/>
        <end position="44"/>
    </location>
</feature>
<feature type="transmembrane region" description="Helical" evidence="5">
    <location>
        <begin position="170"/>
        <end position="189"/>
    </location>
</feature>
<evidence type="ECO:0000256" key="3">
    <source>
        <dbReference type="ARBA" id="ARBA00022989"/>
    </source>
</evidence>
<keyword evidence="7" id="KW-0436">Ligase</keyword>
<feature type="transmembrane region" description="Helical" evidence="5">
    <location>
        <begin position="314"/>
        <end position="336"/>
    </location>
</feature>
<sequence length="414" mass="47401">MRMDSQQTSSAEKWIQFIYISILFSPILPGVALLALGLATPFFLKGKWVIKGWPEGVFLGFVCLSLISWLFNPYLLFDWIPIGLIPILFFSLYYLLTVWIKQILDWSWQQVQQIYIQFWYVGFYVAAVTILQRVGLIPTEKTPLFYVLGFYPMQQAESVRSIGTASNSNLAAAMLICLALLSIYAVSILKANWHKVGAFGAFILFCIAIWCTGSRGAWVGLVLGLLVQVWMTGNRKRAVLLFTGLVILSFVIYTNKTLIPREETLFATYDVRVRVWQNSFAIFQDNWLFGVLPLHFGELFEKMTGEYLFHAHNVFLGIAVEYGIFGLLLFVALIVVTTHRARRWRKSANTKEEKRLAGVLISLIFALLGHGMYDYPIIAPQIGLIFMLAVIVIHQQYERRCLHRPKWADKTVQE</sequence>
<keyword evidence="2 5" id="KW-0812">Transmembrane</keyword>
<name>A0A7D4BGC8_9BACL</name>
<evidence type="ECO:0000313" key="8">
    <source>
        <dbReference type="Proteomes" id="UP000503088"/>
    </source>
</evidence>
<evidence type="ECO:0000256" key="4">
    <source>
        <dbReference type="ARBA" id="ARBA00023136"/>
    </source>
</evidence>
<dbReference type="KEGG" id="kpul:GXN76_02285"/>
<dbReference type="PANTHER" id="PTHR37422">
    <property type="entry name" value="TEICHURONIC ACID BIOSYNTHESIS PROTEIN TUAE"/>
    <property type="match status" value="1"/>
</dbReference>
<keyword evidence="8" id="KW-1185">Reference proteome</keyword>
<dbReference type="Pfam" id="PF04932">
    <property type="entry name" value="Wzy_C"/>
    <property type="match status" value="1"/>
</dbReference>
<reference evidence="7 8" key="1">
    <citation type="submission" date="2020-01" db="EMBL/GenBank/DDBJ databases">
        <authorList>
            <person name="Gulvik C.A."/>
            <person name="Batra D.G."/>
        </authorList>
    </citation>
    <scope>NUCLEOTIDE SEQUENCE [LARGE SCALE GENOMIC DNA]</scope>
    <source>
        <strain evidence="7 8">W9323</strain>
    </source>
</reference>
<feature type="transmembrane region" description="Helical" evidence="5">
    <location>
        <begin position="196"/>
        <end position="218"/>
    </location>
</feature>
<comment type="subcellular location">
    <subcellularLocation>
        <location evidence="1">Membrane</location>
        <topology evidence="1">Multi-pass membrane protein</topology>
    </subcellularLocation>
</comment>
<dbReference type="InterPro" id="IPR051533">
    <property type="entry name" value="WaaL-like"/>
</dbReference>
<feature type="transmembrane region" description="Helical" evidence="5">
    <location>
        <begin position="379"/>
        <end position="397"/>
    </location>
</feature>
<feature type="transmembrane region" description="Helical" evidence="5">
    <location>
        <begin position="356"/>
        <end position="373"/>
    </location>
</feature>
<feature type="transmembrane region" description="Helical" evidence="5">
    <location>
        <begin position="82"/>
        <end position="104"/>
    </location>
</feature>
<evidence type="ECO:0000313" key="7">
    <source>
        <dbReference type="EMBL" id="QKG83415.1"/>
    </source>
</evidence>
<dbReference type="AlphaFoldDB" id="A0A7D4BGC8"/>
<keyword evidence="3 5" id="KW-1133">Transmembrane helix</keyword>
<protein>
    <submittedName>
        <fullName evidence="7">O-antigen ligase family protein</fullName>
    </submittedName>
</protein>
<evidence type="ECO:0000256" key="2">
    <source>
        <dbReference type="ARBA" id="ARBA00022692"/>
    </source>
</evidence>
<evidence type="ECO:0000259" key="6">
    <source>
        <dbReference type="Pfam" id="PF04932"/>
    </source>
</evidence>
<feature type="domain" description="O-antigen ligase-related" evidence="6">
    <location>
        <begin position="201"/>
        <end position="331"/>
    </location>
</feature>
<dbReference type="EMBL" id="CP048104">
    <property type="protein sequence ID" value="QKG83415.1"/>
    <property type="molecule type" value="Genomic_DNA"/>
</dbReference>
<dbReference type="GO" id="GO:0016874">
    <property type="term" value="F:ligase activity"/>
    <property type="evidence" value="ECO:0007669"/>
    <property type="project" value="UniProtKB-KW"/>
</dbReference>
<proteinExistence type="predicted"/>
<organism evidence="7 8">
    <name type="scientific">Kroppenstedtia pulmonis</name>
    <dbReference type="NCBI Taxonomy" id="1380685"/>
    <lineage>
        <taxon>Bacteria</taxon>
        <taxon>Bacillati</taxon>
        <taxon>Bacillota</taxon>
        <taxon>Bacilli</taxon>
        <taxon>Bacillales</taxon>
        <taxon>Thermoactinomycetaceae</taxon>
        <taxon>Kroppenstedtia</taxon>
    </lineage>
</organism>
<feature type="transmembrane region" description="Helical" evidence="5">
    <location>
        <begin position="275"/>
        <end position="294"/>
    </location>
</feature>
<feature type="transmembrane region" description="Helical" evidence="5">
    <location>
        <begin position="116"/>
        <end position="136"/>
    </location>
</feature>
<dbReference type="InterPro" id="IPR007016">
    <property type="entry name" value="O-antigen_ligase-rel_domated"/>
</dbReference>
<dbReference type="PANTHER" id="PTHR37422:SF13">
    <property type="entry name" value="LIPOPOLYSACCHARIDE BIOSYNTHESIS PROTEIN PA4999-RELATED"/>
    <property type="match status" value="1"/>
</dbReference>
<evidence type="ECO:0000256" key="5">
    <source>
        <dbReference type="SAM" id="Phobius"/>
    </source>
</evidence>
<evidence type="ECO:0000256" key="1">
    <source>
        <dbReference type="ARBA" id="ARBA00004141"/>
    </source>
</evidence>